<dbReference type="Gene3D" id="3.40.50.360">
    <property type="match status" value="1"/>
</dbReference>
<keyword evidence="5" id="KW-1185">Reference proteome</keyword>
<evidence type="ECO:0000313" key="4">
    <source>
        <dbReference type="EMBL" id="SHO42621.1"/>
    </source>
</evidence>
<dbReference type="STRING" id="1121416.SAMN02745220_00056"/>
<gene>
    <name evidence="4" type="ORF">SAMN02745220_00056</name>
</gene>
<sequence length="191" mass="21139">MHMVIVLGSPRISGNSETLARAVAEGVENHGGTVEYFRLNKLSIRPCQGCGGCEKSGACVIKDDMTPIYDQIDKADRLLVVTPIYFYAPSAQTKIFIDRIQARWARRYSLKERFRQGEGRRGYLLATAATRGQKLFESSELIVRYTLDALDMECGESLLVSGVDERGAVKEQQTLIDEAKAFGEKIGTGVL</sequence>
<dbReference type="Pfam" id="PF03358">
    <property type="entry name" value="FMN_red"/>
    <property type="match status" value="1"/>
</dbReference>
<evidence type="ECO:0000256" key="1">
    <source>
        <dbReference type="ARBA" id="ARBA00022630"/>
    </source>
</evidence>
<dbReference type="RefSeq" id="WP_073611445.1">
    <property type="nucleotide sequence ID" value="NZ_FRFE01000001.1"/>
</dbReference>
<evidence type="ECO:0000256" key="2">
    <source>
        <dbReference type="ARBA" id="ARBA00022643"/>
    </source>
</evidence>
<dbReference type="InterPro" id="IPR005025">
    <property type="entry name" value="FMN_Rdtase-like_dom"/>
</dbReference>
<dbReference type="Proteomes" id="UP000184603">
    <property type="component" value="Unassembled WGS sequence"/>
</dbReference>
<evidence type="ECO:0000313" key="5">
    <source>
        <dbReference type="Proteomes" id="UP000184603"/>
    </source>
</evidence>
<dbReference type="OrthoDB" id="9805976at2"/>
<dbReference type="InterPro" id="IPR051796">
    <property type="entry name" value="ISF_SsuE-like"/>
</dbReference>
<proteinExistence type="predicted"/>
<organism evidence="4 5">
    <name type="scientific">Desulfopila aestuarii DSM 18488</name>
    <dbReference type="NCBI Taxonomy" id="1121416"/>
    <lineage>
        <taxon>Bacteria</taxon>
        <taxon>Pseudomonadati</taxon>
        <taxon>Thermodesulfobacteriota</taxon>
        <taxon>Desulfobulbia</taxon>
        <taxon>Desulfobulbales</taxon>
        <taxon>Desulfocapsaceae</taxon>
        <taxon>Desulfopila</taxon>
    </lineage>
</organism>
<feature type="domain" description="NADPH-dependent FMN reductase-like" evidence="3">
    <location>
        <begin position="1"/>
        <end position="130"/>
    </location>
</feature>
<keyword evidence="1" id="KW-0285">Flavoprotein</keyword>
<dbReference type="AlphaFoldDB" id="A0A1M7XVJ4"/>
<name>A0A1M7XVJ4_9BACT</name>
<dbReference type="GO" id="GO:0016491">
    <property type="term" value="F:oxidoreductase activity"/>
    <property type="evidence" value="ECO:0007669"/>
    <property type="project" value="InterPro"/>
</dbReference>
<dbReference type="EMBL" id="FRFE01000001">
    <property type="protein sequence ID" value="SHO42621.1"/>
    <property type="molecule type" value="Genomic_DNA"/>
</dbReference>
<dbReference type="SUPFAM" id="SSF52218">
    <property type="entry name" value="Flavoproteins"/>
    <property type="match status" value="1"/>
</dbReference>
<evidence type="ECO:0000259" key="3">
    <source>
        <dbReference type="Pfam" id="PF03358"/>
    </source>
</evidence>
<accession>A0A1M7XVJ4</accession>
<protein>
    <submittedName>
        <fullName evidence="4">Multimeric flavodoxin WrbA</fullName>
    </submittedName>
</protein>
<reference evidence="4 5" key="1">
    <citation type="submission" date="2016-12" db="EMBL/GenBank/DDBJ databases">
        <authorList>
            <person name="Song W.-J."/>
            <person name="Kurnit D.M."/>
        </authorList>
    </citation>
    <scope>NUCLEOTIDE SEQUENCE [LARGE SCALE GENOMIC DNA]</scope>
    <source>
        <strain evidence="4 5">DSM 18488</strain>
    </source>
</reference>
<dbReference type="PANTHER" id="PTHR43278:SF2">
    <property type="entry name" value="IRON-SULFUR FLAVOPROTEIN"/>
    <property type="match status" value="1"/>
</dbReference>
<dbReference type="PANTHER" id="PTHR43278">
    <property type="entry name" value="NAD(P)H-DEPENDENT FMN-CONTAINING OXIDOREDUCTASE YWQN-RELATED"/>
    <property type="match status" value="1"/>
</dbReference>
<dbReference type="InterPro" id="IPR029039">
    <property type="entry name" value="Flavoprotein-like_sf"/>
</dbReference>
<keyword evidence="2" id="KW-0288">FMN</keyword>